<reference evidence="3" key="1">
    <citation type="submission" date="2022-04" db="EMBL/GenBank/DDBJ databases">
        <title>A functionally conserved STORR gene fusion in Papaver species that diverged 16.8 million years ago.</title>
        <authorList>
            <person name="Catania T."/>
        </authorList>
    </citation>
    <scope>NUCLEOTIDE SEQUENCE</scope>
    <source>
        <strain evidence="3">S-188037</strain>
    </source>
</reference>
<dbReference type="AlphaFoldDB" id="A0AAD4SH25"/>
<feature type="region of interest" description="Disordered" evidence="1">
    <location>
        <begin position="1"/>
        <end position="37"/>
    </location>
</feature>
<dbReference type="Proteomes" id="UP001202328">
    <property type="component" value="Unassembled WGS sequence"/>
</dbReference>
<evidence type="ECO:0000313" key="4">
    <source>
        <dbReference type="Proteomes" id="UP001202328"/>
    </source>
</evidence>
<feature type="compositionally biased region" description="Polar residues" evidence="1">
    <location>
        <begin position="1"/>
        <end position="10"/>
    </location>
</feature>
<feature type="compositionally biased region" description="Polar residues" evidence="1">
    <location>
        <begin position="18"/>
        <end position="36"/>
    </location>
</feature>
<sequence>MVVLRSSTKGNIDDHDICSSNSKRSRSTDASDPSLDNSKRWRSRVITWLLINPIKERTYTSKQVQDVVRPYAADGTKYELVEPGYLTSVLLNTCFLHHVDFTAKKTDVTDAPVEMCFFRTDNYQWGSLCPDLQMHGAKRLNFRFEIKTTVVVIAGLKMFSLVIAGLKMFSQLNNS</sequence>
<evidence type="ECO:0000256" key="2">
    <source>
        <dbReference type="SAM" id="Phobius"/>
    </source>
</evidence>
<keyword evidence="4" id="KW-1185">Reference proteome</keyword>
<comment type="caution">
    <text evidence="3">The sequence shown here is derived from an EMBL/GenBank/DDBJ whole genome shotgun (WGS) entry which is preliminary data.</text>
</comment>
<dbReference type="EMBL" id="JAJJMB010010581">
    <property type="protein sequence ID" value="KAI3907583.1"/>
    <property type="molecule type" value="Genomic_DNA"/>
</dbReference>
<organism evidence="3 4">
    <name type="scientific">Papaver atlanticum</name>
    <dbReference type="NCBI Taxonomy" id="357466"/>
    <lineage>
        <taxon>Eukaryota</taxon>
        <taxon>Viridiplantae</taxon>
        <taxon>Streptophyta</taxon>
        <taxon>Embryophyta</taxon>
        <taxon>Tracheophyta</taxon>
        <taxon>Spermatophyta</taxon>
        <taxon>Magnoliopsida</taxon>
        <taxon>Ranunculales</taxon>
        <taxon>Papaveraceae</taxon>
        <taxon>Papaveroideae</taxon>
        <taxon>Papaver</taxon>
    </lineage>
</organism>
<protein>
    <submittedName>
        <fullName evidence="3">Uncharacterized protein</fullName>
    </submittedName>
</protein>
<keyword evidence="2" id="KW-0472">Membrane</keyword>
<feature type="transmembrane region" description="Helical" evidence="2">
    <location>
        <begin position="148"/>
        <end position="169"/>
    </location>
</feature>
<accession>A0AAD4SH25</accession>
<keyword evidence="2" id="KW-1133">Transmembrane helix</keyword>
<evidence type="ECO:0000313" key="3">
    <source>
        <dbReference type="EMBL" id="KAI3907583.1"/>
    </source>
</evidence>
<gene>
    <name evidence="3" type="ORF">MKW98_016227</name>
</gene>
<name>A0AAD4SH25_9MAGN</name>
<evidence type="ECO:0000256" key="1">
    <source>
        <dbReference type="SAM" id="MobiDB-lite"/>
    </source>
</evidence>
<proteinExistence type="predicted"/>
<keyword evidence="2" id="KW-0812">Transmembrane</keyword>